<organism evidence="2 3">
    <name type="scientific">Paraburkholderia eburnea</name>
    <dbReference type="NCBI Taxonomy" id="1189126"/>
    <lineage>
        <taxon>Bacteria</taxon>
        <taxon>Pseudomonadati</taxon>
        <taxon>Pseudomonadota</taxon>
        <taxon>Betaproteobacteria</taxon>
        <taxon>Burkholderiales</taxon>
        <taxon>Burkholderiaceae</taxon>
        <taxon>Paraburkholderia</taxon>
    </lineage>
</organism>
<proteinExistence type="predicted"/>
<dbReference type="AlphaFoldDB" id="A0A2S4M3T1"/>
<gene>
    <name evidence="2" type="ORF">B0G62_11130</name>
</gene>
<accession>A0A2S4M3T1</accession>
<reference evidence="2 3" key="1">
    <citation type="submission" date="2018-01" db="EMBL/GenBank/DDBJ databases">
        <title>Genomic Encyclopedia of Type Strains, Phase III (KMG-III): the genomes of soil and plant-associated and newly described type strains.</title>
        <authorList>
            <person name="Whitman W."/>
        </authorList>
    </citation>
    <scope>NUCLEOTIDE SEQUENCE [LARGE SCALE GENOMIC DNA]</scope>
    <source>
        <strain evidence="2 3">JCM 18070</strain>
    </source>
</reference>
<name>A0A2S4M3T1_9BURK</name>
<dbReference type="Proteomes" id="UP000237381">
    <property type="component" value="Unassembled WGS sequence"/>
</dbReference>
<evidence type="ECO:0000313" key="2">
    <source>
        <dbReference type="EMBL" id="POR49366.1"/>
    </source>
</evidence>
<evidence type="ECO:0000313" key="3">
    <source>
        <dbReference type="Proteomes" id="UP000237381"/>
    </source>
</evidence>
<evidence type="ECO:0000256" key="1">
    <source>
        <dbReference type="SAM" id="MobiDB-lite"/>
    </source>
</evidence>
<comment type="caution">
    <text evidence="2">The sequence shown here is derived from an EMBL/GenBank/DDBJ whole genome shotgun (WGS) entry which is preliminary data.</text>
</comment>
<keyword evidence="3" id="KW-1185">Reference proteome</keyword>
<sequence length="64" mass="6965">MSFLLARRRHIGANAWENGMAGRAGGTNQADAPRQSHEVNPKAPITRIDMVLNGRSRPLIPAFA</sequence>
<dbReference type="EMBL" id="PQGA01000011">
    <property type="protein sequence ID" value="POR49366.1"/>
    <property type="molecule type" value="Genomic_DNA"/>
</dbReference>
<dbReference type="RefSeq" id="WP_146055331.1">
    <property type="nucleotide sequence ID" value="NZ_PQGA01000011.1"/>
</dbReference>
<feature type="region of interest" description="Disordered" evidence="1">
    <location>
        <begin position="18"/>
        <end position="39"/>
    </location>
</feature>
<protein>
    <submittedName>
        <fullName evidence="2">Uncharacterized protein</fullName>
    </submittedName>
</protein>